<evidence type="ECO:0000256" key="1">
    <source>
        <dbReference type="SAM" id="Phobius"/>
    </source>
</evidence>
<reference evidence="2 3" key="1">
    <citation type="submission" date="2022-10" db="EMBL/GenBank/DDBJ databases">
        <authorList>
            <person name="Xie J."/>
            <person name="Shen N."/>
        </authorList>
    </citation>
    <scope>NUCLEOTIDE SEQUENCE [LARGE SCALE GENOMIC DNA]</scope>
    <source>
        <strain evidence="2 3">DSM 41681</strain>
    </source>
</reference>
<feature type="transmembrane region" description="Helical" evidence="1">
    <location>
        <begin position="147"/>
        <end position="175"/>
    </location>
</feature>
<name>A0ABU6C1W6_9ACTN</name>
<dbReference type="Proteomes" id="UP001352223">
    <property type="component" value="Unassembled WGS sequence"/>
</dbReference>
<evidence type="ECO:0000313" key="3">
    <source>
        <dbReference type="Proteomes" id="UP001352223"/>
    </source>
</evidence>
<organism evidence="2 3">
    <name type="scientific">Streptomyces kunmingensis</name>
    <dbReference type="NCBI Taxonomy" id="68225"/>
    <lineage>
        <taxon>Bacteria</taxon>
        <taxon>Bacillati</taxon>
        <taxon>Actinomycetota</taxon>
        <taxon>Actinomycetes</taxon>
        <taxon>Kitasatosporales</taxon>
        <taxon>Streptomycetaceae</taxon>
        <taxon>Streptomyces</taxon>
    </lineage>
</organism>
<dbReference type="RefSeq" id="WP_324765686.1">
    <property type="nucleotide sequence ID" value="NZ_BAAATS010000022.1"/>
</dbReference>
<dbReference type="EMBL" id="JAOZYB010000001">
    <property type="protein sequence ID" value="MEB3958703.1"/>
    <property type="molecule type" value="Genomic_DNA"/>
</dbReference>
<feature type="transmembrane region" description="Helical" evidence="1">
    <location>
        <begin position="59"/>
        <end position="83"/>
    </location>
</feature>
<feature type="transmembrane region" description="Helical" evidence="1">
    <location>
        <begin position="195"/>
        <end position="215"/>
    </location>
</feature>
<sequence length="228" mass="23058">MYGGLGPDPWLAGPVFGACVVAAVLASELLITRPTGAVRTAGLTPRRVRDYLPRRHGPLLGLLLVAQAAVAAALMTVTSRMAASGSLLSYSCPNGSVMEIPRAALSPALGVLVSVVGGGGVCLLALRKIAARPALPTSSPSRTMDNALRAASTEAVTLAWGCLVASSLLASALLANAYTDVLATAPCNVSGLLPFQVTSYLLIAGSAAALIHLLVHLARLSTARKAAA</sequence>
<keyword evidence="1" id="KW-0812">Transmembrane</keyword>
<keyword evidence="3" id="KW-1185">Reference proteome</keyword>
<comment type="caution">
    <text evidence="2">The sequence shown here is derived from an EMBL/GenBank/DDBJ whole genome shotgun (WGS) entry which is preliminary data.</text>
</comment>
<keyword evidence="1" id="KW-1133">Transmembrane helix</keyword>
<protein>
    <submittedName>
        <fullName evidence="2">Uncharacterized protein</fullName>
    </submittedName>
</protein>
<proteinExistence type="predicted"/>
<gene>
    <name evidence="2" type="ORF">OKJ48_00290</name>
</gene>
<feature type="transmembrane region" description="Helical" evidence="1">
    <location>
        <begin position="103"/>
        <end position="126"/>
    </location>
</feature>
<evidence type="ECO:0000313" key="2">
    <source>
        <dbReference type="EMBL" id="MEB3958703.1"/>
    </source>
</evidence>
<accession>A0ABU6C1W6</accession>
<feature type="transmembrane region" description="Helical" evidence="1">
    <location>
        <begin position="12"/>
        <end position="31"/>
    </location>
</feature>
<keyword evidence="1" id="KW-0472">Membrane</keyword>